<evidence type="ECO:0000313" key="2">
    <source>
        <dbReference type="Proteomes" id="UP000536179"/>
    </source>
</evidence>
<name>A0A7W5DZ86_9BACT</name>
<dbReference type="RefSeq" id="WP_184305592.1">
    <property type="nucleotide sequence ID" value="NZ_JACHXU010000009.1"/>
</dbReference>
<evidence type="ECO:0000313" key="1">
    <source>
        <dbReference type="EMBL" id="MBB3207240.1"/>
    </source>
</evidence>
<reference evidence="1 2" key="1">
    <citation type="submission" date="2020-08" db="EMBL/GenBank/DDBJ databases">
        <title>Genomic Encyclopedia of Type Strains, Phase III (KMG-III): the genomes of soil and plant-associated and newly described type strains.</title>
        <authorList>
            <person name="Whitman W."/>
        </authorList>
    </citation>
    <scope>NUCLEOTIDE SEQUENCE [LARGE SCALE GENOMIC DNA]</scope>
    <source>
        <strain evidence="1 2">CECT 8075</strain>
    </source>
</reference>
<organism evidence="1 2">
    <name type="scientific">Aporhodopirellula rubra</name>
    <dbReference type="NCBI Taxonomy" id="980271"/>
    <lineage>
        <taxon>Bacteria</taxon>
        <taxon>Pseudomonadati</taxon>
        <taxon>Planctomycetota</taxon>
        <taxon>Planctomycetia</taxon>
        <taxon>Pirellulales</taxon>
        <taxon>Pirellulaceae</taxon>
        <taxon>Aporhodopirellula</taxon>
    </lineage>
</organism>
<dbReference type="Proteomes" id="UP000536179">
    <property type="component" value="Unassembled WGS sequence"/>
</dbReference>
<protein>
    <submittedName>
        <fullName evidence="1">Ribosomal protein L37AE/L43A</fullName>
    </submittedName>
</protein>
<dbReference type="GO" id="GO:0005840">
    <property type="term" value="C:ribosome"/>
    <property type="evidence" value="ECO:0007669"/>
    <property type="project" value="UniProtKB-KW"/>
</dbReference>
<dbReference type="AlphaFoldDB" id="A0A7W5DZ86"/>
<gene>
    <name evidence="1" type="ORF">FHS27_003059</name>
</gene>
<sequence length="79" mass="8638">MSIKFTQSCPTCGRRIDIRASLLGCTVACQHCGAEFTANANEESRMGPERNQDLLDRVEKALRRAEEASMVPANAEIAP</sequence>
<keyword evidence="2" id="KW-1185">Reference proteome</keyword>
<accession>A0A7W5DZ86</accession>
<keyword evidence="1" id="KW-0689">Ribosomal protein</keyword>
<keyword evidence="1" id="KW-0687">Ribonucleoprotein</keyword>
<proteinExistence type="predicted"/>
<comment type="caution">
    <text evidence="1">The sequence shown here is derived from an EMBL/GenBank/DDBJ whole genome shotgun (WGS) entry which is preliminary data.</text>
</comment>
<dbReference type="Gene3D" id="2.20.28.160">
    <property type="match status" value="1"/>
</dbReference>
<dbReference type="EMBL" id="JACHXU010000009">
    <property type="protein sequence ID" value="MBB3207240.1"/>
    <property type="molecule type" value="Genomic_DNA"/>
</dbReference>